<protein>
    <submittedName>
        <fullName evidence="2">Uncharacterized protein</fullName>
    </submittedName>
</protein>
<keyword evidence="1" id="KW-1133">Transmembrane helix</keyword>
<evidence type="ECO:0000256" key="1">
    <source>
        <dbReference type="SAM" id="Phobius"/>
    </source>
</evidence>
<feature type="transmembrane region" description="Helical" evidence="1">
    <location>
        <begin position="98"/>
        <end position="122"/>
    </location>
</feature>
<organism evidence="2">
    <name type="scientific">marine sediment metagenome</name>
    <dbReference type="NCBI Taxonomy" id="412755"/>
    <lineage>
        <taxon>unclassified sequences</taxon>
        <taxon>metagenomes</taxon>
        <taxon>ecological metagenomes</taxon>
    </lineage>
</organism>
<keyword evidence="1" id="KW-0472">Membrane</keyword>
<keyword evidence="1" id="KW-0812">Transmembrane</keyword>
<gene>
    <name evidence="2" type="ORF">LCGC14_0176100</name>
</gene>
<dbReference type="AlphaFoldDB" id="A0A0F9X9S8"/>
<evidence type="ECO:0000313" key="2">
    <source>
        <dbReference type="EMBL" id="KKN95741.1"/>
    </source>
</evidence>
<proteinExistence type="predicted"/>
<comment type="caution">
    <text evidence="2">The sequence shown here is derived from an EMBL/GenBank/DDBJ whole genome shotgun (WGS) entry which is preliminary data.</text>
</comment>
<feature type="transmembrane region" description="Helical" evidence="1">
    <location>
        <begin position="15"/>
        <end position="35"/>
    </location>
</feature>
<reference evidence="2" key="1">
    <citation type="journal article" date="2015" name="Nature">
        <title>Complex archaea that bridge the gap between prokaryotes and eukaryotes.</title>
        <authorList>
            <person name="Spang A."/>
            <person name="Saw J.H."/>
            <person name="Jorgensen S.L."/>
            <person name="Zaremba-Niedzwiedzka K."/>
            <person name="Martijn J."/>
            <person name="Lind A.E."/>
            <person name="van Eijk R."/>
            <person name="Schleper C."/>
            <person name="Guy L."/>
            <person name="Ettema T.J."/>
        </authorList>
    </citation>
    <scope>NUCLEOTIDE SEQUENCE</scope>
</reference>
<dbReference type="EMBL" id="LAZR01000069">
    <property type="protein sequence ID" value="KKN95741.1"/>
    <property type="molecule type" value="Genomic_DNA"/>
</dbReference>
<name>A0A0F9X9S8_9ZZZZ</name>
<accession>A0A0F9X9S8</accession>
<sequence length="125" mass="14368">MTTIQEFFVLWYTEYAFTFWLTAGIVVLLIPMLFWDWYREQVVTFAAEHGIAILKVGGIGLIVGAVLALLFSLGIGLMHPDADFVLMKENFWDFLIDVLSIGWIQLTEVWFIAAWDWIVGLFGDE</sequence>
<feature type="transmembrane region" description="Helical" evidence="1">
    <location>
        <begin position="56"/>
        <end position="78"/>
    </location>
</feature>